<feature type="domain" description="Protein kinase" evidence="7">
    <location>
        <begin position="848"/>
        <end position="1179"/>
    </location>
</feature>
<dbReference type="GO" id="GO:0004672">
    <property type="term" value="F:protein kinase activity"/>
    <property type="evidence" value="ECO:0007669"/>
    <property type="project" value="InterPro"/>
</dbReference>
<dbReference type="PROSITE" id="PS00109">
    <property type="entry name" value="PROTEIN_KINASE_TYR"/>
    <property type="match status" value="1"/>
</dbReference>
<evidence type="ECO:0000256" key="5">
    <source>
        <dbReference type="PIRSR" id="PIRSR625705-1"/>
    </source>
</evidence>
<dbReference type="GO" id="GO:0005524">
    <property type="term" value="F:ATP binding"/>
    <property type="evidence" value="ECO:0007669"/>
    <property type="project" value="InterPro"/>
</dbReference>
<dbReference type="InterPro" id="IPR015883">
    <property type="entry name" value="Glyco_hydro_20_cat"/>
</dbReference>
<dbReference type="Pfam" id="PF00728">
    <property type="entry name" value="Glyco_hydro_20"/>
    <property type="match status" value="1"/>
</dbReference>
<evidence type="ECO:0000256" key="4">
    <source>
        <dbReference type="ARBA" id="ARBA00022801"/>
    </source>
</evidence>
<comment type="catalytic activity">
    <reaction evidence="1">
        <text>Hydrolysis of terminal non-reducing N-acetyl-D-hexosamine residues in N-acetyl-beta-D-hexosaminides.</text>
        <dbReference type="EC" id="3.2.1.52"/>
    </reaction>
</comment>
<keyword evidence="9" id="KW-1185">Reference proteome</keyword>
<dbReference type="PANTHER" id="PTHR22600:SF21">
    <property type="entry name" value="BETA-HEXOSAMINIDASE A"/>
    <property type="match status" value="1"/>
</dbReference>
<feature type="active site" description="Proton donor" evidence="5">
    <location>
        <position position="421"/>
    </location>
</feature>
<evidence type="ECO:0000256" key="6">
    <source>
        <dbReference type="SAM" id="SignalP"/>
    </source>
</evidence>
<comment type="similarity">
    <text evidence="2">Belongs to the glycosyl hydrolase 20 family.</text>
</comment>
<dbReference type="InterPro" id="IPR000719">
    <property type="entry name" value="Prot_kinase_dom"/>
</dbReference>
<dbReference type="PANTHER" id="PTHR22600">
    <property type="entry name" value="BETA-HEXOSAMINIDASE"/>
    <property type="match status" value="1"/>
</dbReference>
<dbReference type="SUPFAM" id="SSF55545">
    <property type="entry name" value="beta-N-acetylhexosaminidase-like domain"/>
    <property type="match status" value="1"/>
</dbReference>
<name>A0A812QBF3_9DINO</name>
<evidence type="ECO:0000313" key="9">
    <source>
        <dbReference type="Proteomes" id="UP000604046"/>
    </source>
</evidence>
<keyword evidence="4" id="KW-0378">Hydrolase</keyword>
<organism evidence="8 9">
    <name type="scientific">Symbiodinium natans</name>
    <dbReference type="NCBI Taxonomy" id="878477"/>
    <lineage>
        <taxon>Eukaryota</taxon>
        <taxon>Sar</taxon>
        <taxon>Alveolata</taxon>
        <taxon>Dinophyceae</taxon>
        <taxon>Suessiales</taxon>
        <taxon>Symbiodiniaceae</taxon>
        <taxon>Symbiodinium</taxon>
    </lineage>
</organism>
<dbReference type="Gene3D" id="3.30.379.10">
    <property type="entry name" value="Chitobiase/beta-hexosaminidase domain 2-like"/>
    <property type="match status" value="1"/>
</dbReference>
<evidence type="ECO:0000256" key="3">
    <source>
        <dbReference type="ARBA" id="ARBA00012663"/>
    </source>
</evidence>
<dbReference type="GO" id="GO:0030203">
    <property type="term" value="P:glycosaminoglycan metabolic process"/>
    <property type="evidence" value="ECO:0007669"/>
    <property type="project" value="TreeGrafter"/>
</dbReference>
<sequence>MRLLAWRLLLQLLQSLRCVDGSDQCPGSQGTEGLVLCRDLSESRVPLVPLAPELRFRQGESPRDLREVLWPRPRTVALRHQGHDVNPGPTRHIQPLRVDPCNLAFNLSVPAGDMAAVLWSLEHFCWRLCAPRRDEDSKDDSCQWDDGTSRVEIEIQTGTKPGSISPSLHMEEEYQLEVAGAPGAAVAALAKLSSAAIHGFHRGLETLLQVVDALGLQKEGTEEGAGEGAEEGAWAWAPGHFPNGSLDLWIEDAPKFAWRGLLLDTARHFVPLQVMESLLFTMAANKLNVLHWHITDAMSFPLQLKSLPLLAELGSFGANKTYSEAAVKHIVALANNFSIRVVPELDMPAHTASWIFGEPEAVSNCTHVLPEDPNDAKNPFKARDKLALDISSKRTKQVVSAILEEVAGLFPDEFLHVGGDEVDYRCWTTMPHIKAWMKKQGFGPSQALQYFFDHVFKEVQRLGKRPLVWQDSFDQGLKLPKEAVVQHWKCWGSVGPGIRWWPQAEPAAQLGHASAYAATEMGLSVVQSSCWYLDWDSQWTDFYGHAAEEGPLASRPRNQLLGGEVALWTERIDFTNLACRTWPRAAAVAERLWSQMPLEVHSREVDQVEQRLAAHSSRLLRLHRVALRPLTTSRDEWFQVPENLRDVDGTCPLLVNQLSVAMLCRVEVIDRGGWVFWGGPLMGRLRLDSRCLQTFARLVNVRRTRQAVPVGFVWTKLDLRRSFLAFTLESWRYDPDLCLIWAAFCTTSPLTLADGICLAKTRRSATEALKLLAGMESGKDHVDNGRPAPEVCVADADTLHADETLSCQHPMLKVASNVQQQEVSTLPFDSWSGHAENVSLKPWQSSGFSLIARLAKSVHSEVHYCQDNAGITGVAKVVSKNIAKKKDNSEESVWLSPSGGDIQSFEDIRSEIAVLTFLSNCAYCPRIIDILGSFEDALCIYLVTGYCEEGDLFERVAYGDPLAEAEKKRYVSELLQGVRHLHQHNIGHRDISLENVLLRKGSCVLSDFGQAVQLKARDGTVLRYFVEAGKSMYRSPEMYVPRASHVQVVCPADGRPGSRSLVSHATARCEVLLPADAVPGQPCNATPFGYAAAPADIFACGVCAFVLAVGKPPWTTALDSDPSFSFIRRHGVANLLQQWKGGARGPPSKTEEVTLLADMLRVDPVRRSTSDECLRNAWLEAVIRNRSKTA</sequence>
<dbReference type="InterPro" id="IPR011009">
    <property type="entry name" value="Kinase-like_dom_sf"/>
</dbReference>
<gene>
    <name evidence="8" type="primary">Hexb</name>
    <name evidence="8" type="ORF">SNAT2548_LOCUS19670</name>
</gene>
<dbReference type="InterPro" id="IPR017853">
    <property type="entry name" value="GH"/>
</dbReference>
<dbReference type="InterPro" id="IPR008266">
    <property type="entry name" value="Tyr_kinase_AS"/>
</dbReference>
<evidence type="ECO:0000313" key="8">
    <source>
        <dbReference type="EMBL" id="CAE7363755.1"/>
    </source>
</evidence>
<dbReference type="InterPro" id="IPR025705">
    <property type="entry name" value="Beta_hexosaminidase_sua/sub"/>
</dbReference>
<dbReference type="PRINTS" id="PR00738">
    <property type="entry name" value="GLHYDRLASE20"/>
</dbReference>
<dbReference type="OrthoDB" id="541276at2759"/>
<dbReference type="SUPFAM" id="SSF51445">
    <property type="entry name" value="(Trans)glycosidases"/>
    <property type="match status" value="1"/>
</dbReference>
<feature type="chain" id="PRO_5032300994" description="beta-N-acetylhexosaminidase" evidence="6">
    <location>
        <begin position="22"/>
        <end position="1190"/>
    </location>
</feature>
<dbReference type="Gene3D" id="3.20.20.80">
    <property type="entry name" value="Glycosidases"/>
    <property type="match status" value="1"/>
</dbReference>
<dbReference type="GO" id="GO:0016020">
    <property type="term" value="C:membrane"/>
    <property type="evidence" value="ECO:0007669"/>
    <property type="project" value="TreeGrafter"/>
</dbReference>
<accession>A0A812QBF3</accession>
<dbReference type="GO" id="GO:0005975">
    <property type="term" value="P:carbohydrate metabolic process"/>
    <property type="evidence" value="ECO:0007669"/>
    <property type="project" value="InterPro"/>
</dbReference>
<keyword evidence="6" id="KW-0732">Signal</keyword>
<dbReference type="EMBL" id="CAJNDS010002186">
    <property type="protein sequence ID" value="CAE7363755.1"/>
    <property type="molecule type" value="Genomic_DNA"/>
</dbReference>
<protein>
    <recommendedName>
        <fullName evidence="3">beta-N-acetylhexosaminidase</fullName>
        <ecNumber evidence="3">3.2.1.52</ecNumber>
    </recommendedName>
</protein>
<dbReference type="Proteomes" id="UP000604046">
    <property type="component" value="Unassembled WGS sequence"/>
</dbReference>
<proteinExistence type="inferred from homology"/>
<dbReference type="Pfam" id="PF00069">
    <property type="entry name" value="Pkinase"/>
    <property type="match status" value="1"/>
</dbReference>
<dbReference type="AlphaFoldDB" id="A0A812QBF3"/>
<evidence type="ECO:0000259" key="7">
    <source>
        <dbReference type="PROSITE" id="PS50011"/>
    </source>
</evidence>
<dbReference type="PROSITE" id="PS50011">
    <property type="entry name" value="PROTEIN_KINASE_DOM"/>
    <property type="match status" value="1"/>
</dbReference>
<feature type="signal peptide" evidence="6">
    <location>
        <begin position="1"/>
        <end position="21"/>
    </location>
</feature>
<dbReference type="GO" id="GO:0004563">
    <property type="term" value="F:beta-N-acetylhexosaminidase activity"/>
    <property type="evidence" value="ECO:0007669"/>
    <property type="project" value="UniProtKB-EC"/>
</dbReference>
<evidence type="ECO:0000256" key="1">
    <source>
        <dbReference type="ARBA" id="ARBA00001231"/>
    </source>
</evidence>
<dbReference type="Gene3D" id="1.10.510.10">
    <property type="entry name" value="Transferase(Phosphotransferase) domain 1"/>
    <property type="match status" value="2"/>
</dbReference>
<comment type="caution">
    <text evidence="8">The sequence shown here is derived from an EMBL/GenBank/DDBJ whole genome shotgun (WGS) entry which is preliminary data.</text>
</comment>
<dbReference type="InterPro" id="IPR029018">
    <property type="entry name" value="Hex-like_dom2"/>
</dbReference>
<dbReference type="EC" id="3.2.1.52" evidence="3"/>
<evidence type="ECO:0000256" key="2">
    <source>
        <dbReference type="ARBA" id="ARBA00006285"/>
    </source>
</evidence>
<dbReference type="SUPFAM" id="SSF56112">
    <property type="entry name" value="Protein kinase-like (PK-like)"/>
    <property type="match status" value="1"/>
</dbReference>
<reference evidence="8" key="1">
    <citation type="submission" date="2021-02" db="EMBL/GenBank/DDBJ databases">
        <authorList>
            <person name="Dougan E. K."/>
            <person name="Rhodes N."/>
            <person name="Thang M."/>
            <person name="Chan C."/>
        </authorList>
    </citation>
    <scope>NUCLEOTIDE SEQUENCE</scope>
</reference>